<accession>A0A1S0TY91</accession>
<dbReference type="RefSeq" id="XP_003141975.1">
    <property type="nucleotide sequence ID" value="XM_003141927.1"/>
</dbReference>
<feature type="transmembrane region" description="Helical" evidence="1">
    <location>
        <begin position="6"/>
        <end position="23"/>
    </location>
</feature>
<dbReference type="PANTHER" id="PTHR21119">
    <property type="entry name" value="C2 DOMAIN-CONTAINING PROTEIN"/>
    <property type="match status" value="1"/>
</dbReference>
<dbReference type="InterPro" id="IPR039934">
    <property type="entry name" value="C2CD2/C2CD2L"/>
</dbReference>
<evidence type="ECO:0000313" key="2">
    <source>
        <dbReference type="EMBL" id="EFO22097.1"/>
    </source>
</evidence>
<keyword evidence="1" id="KW-0812">Transmembrane</keyword>
<dbReference type="EMBL" id="JH712344">
    <property type="protein sequence ID" value="EFO22097.1"/>
    <property type="molecule type" value="Genomic_DNA"/>
</dbReference>
<dbReference type="InParanoid" id="A0A1S0TY91"/>
<keyword evidence="1" id="KW-1133">Transmembrane helix</keyword>
<keyword evidence="1" id="KW-0472">Membrane</keyword>
<sequence length="339" mass="37948">MDGLTWLIISWLIVGVLCYFMLAKVGAPQTTVTTEVNDNVIKSHTTSSKWSSDEHSTDWLNDMIGWLFNNMHRVPDILQAWIIAMNEAAKKISIPGKFEVLFEGFSDNKNVTRAPRITDIRLQQSPNDHLIIKSKINIPEVNLKLMSSQRTGDRLVVTNFDAKVTDLHGEIELRLACIANQIYMMACFCGRPELDIELVNRNPAPTGTVSNTIVDEMIRKCLLSAVTNVSLSEPGGKCDKMTTGMMPPNVLIIPRAMSKNVHGPDEVDITDNLVTVPAHEMTKRINQSVSIQLTNHSTKLQTKPNKMHVKVIRAQQLGGDRSRNFSSICIEENVEFLLI</sequence>
<evidence type="ECO:0000256" key="1">
    <source>
        <dbReference type="SAM" id="Phobius"/>
    </source>
</evidence>
<dbReference type="OrthoDB" id="9976063at2759"/>
<dbReference type="AlphaFoldDB" id="A0A1S0TY91"/>
<reference evidence="2" key="1">
    <citation type="submission" date="2012-04" db="EMBL/GenBank/DDBJ databases">
        <title>The Genome Sequence of Loa loa.</title>
        <authorList>
            <consortium name="The Broad Institute Genome Sequencing Platform"/>
            <consortium name="Broad Institute Genome Sequencing Center for Infectious Disease"/>
            <person name="Nutman T.B."/>
            <person name="Fink D.L."/>
            <person name="Russ C."/>
            <person name="Young S."/>
            <person name="Zeng Q."/>
            <person name="Gargeya S."/>
            <person name="Alvarado L."/>
            <person name="Berlin A."/>
            <person name="Chapman S.B."/>
            <person name="Chen Z."/>
            <person name="Freedman E."/>
            <person name="Gellesch M."/>
            <person name="Goldberg J."/>
            <person name="Griggs A."/>
            <person name="Gujja S."/>
            <person name="Heilman E.R."/>
            <person name="Heiman D."/>
            <person name="Howarth C."/>
            <person name="Mehta T."/>
            <person name="Neiman D."/>
            <person name="Pearson M."/>
            <person name="Roberts A."/>
            <person name="Saif S."/>
            <person name="Shea T."/>
            <person name="Shenoy N."/>
            <person name="Sisk P."/>
            <person name="Stolte C."/>
            <person name="Sykes S."/>
            <person name="White J."/>
            <person name="Yandava C."/>
            <person name="Haas B."/>
            <person name="Henn M.R."/>
            <person name="Nusbaum C."/>
            <person name="Birren B."/>
        </authorList>
    </citation>
    <scope>NUCLEOTIDE SEQUENCE [LARGE SCALE GENOMIC DNA]</scope>
</reference>
<dbReference type="PANTHER" id="PTHR21119:SF5">
    <property type="entry name" value="C2 DOMAIN-CONTAINING PROTEIN"/>
    <property type="match status" value="1"/>
</dbReference>
<dbReference type="GeneID" id="9943802"/>
<gene>
    <name evidence="2" type="ORF">LOAG_06391</name>
</gene>
<proteinExistence type="predicted"/>
<organism evidence="2">
    <name type="scientific">Loa loa</name>
    <name type="common">Eye worm</name>
    <name type="synonym">Filaria loa</name>
    <dbReference type="NCBI Taxonomy" id="7209"/>
    <lineage>
        <taxon>Eukaryota</taxon>
        <taxon>Metazoa</taxon>
        <taxon>Ecdysozoa</taxon>
        <taxon>Nematoda</taxon>
        <taxon>Chromadorea</taxon>
        <taxon>Rhabditida</taxon>
        <taxon>Spirurina</taxon>
        <taxon>Spiruromorpha</taxon>
        <taxon>Filarioidea</taxon>
        <taxon>Onchocercidae</taxon>
        <taxon>Loa</taxon>
    </lineage>
</organism>
<dbReference type="CTD" id="9943802"/>
<dbReference type="KEGG" id="loa:LOAG_06391"/>
<protein>
    <submittedName>
        <fullName evidence="2">Uncharacterized protein</fullName>
    </submittedName>
</protein>
<name>A0A1S0TY91_LOALO</name>